<evidence type="ECO:0000256" key="5">
    <source>
        <dbReference type="ARBA" id="ARBA00022723"/>
    </source>
</evidence>
<dbReference type="UniPathway" id="UPA00275">
    <property type="reaction ID" value="UER00401"/>
</dbReference>
<feature type="domain" description="CMP/dCMP-type deaminase" evidence="11">
    <location>
        <begin position="20"/>
        <end position="144"/>
    </location>
</feature>
<keyword evidence="5" id="KW-0479">Metal-binding</keyword>
<keyword evidence="6" id="KW-0378">Hydrolase</keyword>
<dbReference type="PANTHER" id="PTHR38011">
    <property type="entry name" value="DIHYDROFOLATE REDUCTASE FAMILY PROTEIN (AFU_ORTHOLOGUE AFUA_8G06820)"/>
    <property type="match status" value="1"/>
</dbReference>
<gene>
    <name evidence="12" type="ORF">LCGC14_0148060</name>
</gene>
<keyword evidence="8" id="KW-0521">NADP</keyword>
<dbReference type="EMBL" id="LAZR01000052">
    <property type="protein sequence ID" value="KKN98272.1"/>
    <property type="molecule type" value="Genomic_DNA"/>
</dbReference>
<dbReference type="Pfam" id="PF01872">
    <property type="entry name" value="RibD_C"/>
    <property type="match status" value="1"/>
</dbReference>
<evidence type="ECO:0000256" key="3">
    <source>
        <dbReference type="ARBA" id="ARBA00004910"/>
    </source>
</evidence>
<dbReference type="InterPro" id="IPR002734">
    <property type="entry name" value="RibDG_C"/>
</dbReference>
<proteinExistence type="predicted"/>
<sequence>MSINNLDPNNSMPIHLDSLSTEEKYMLRCIQIAKNGLGTTAPNPMVGAVIVNDGVIIGEGFTSAFGGSHAEVNAINSVSDTSLLKSSTIYVTLEPCSHYGKTPPCADLIIKMSIKKVVIGLKDPHEKVAGNGIKKLEEAGCNVQVGILQKECKEHHKRFLTFYTKKRPYIILKWAETADGFIAPEPLKRGEEKKPFWITNAKSRQLVHKWRSEEPGILVGTNTVLADNPQLNLRDWVGKPPTRVIIDRSLKIPSDFFVLDGKQKTIICTEIKDSSLYKEGIAYKVFDFKSKLPQQICDMLYTEQIQSIIIEGGSQTLKSFIESNLWDETRIFKGASCFKSGLKAPKIEGRIQEQIQVLTDQLTIVRND</sequence>
<dbReference type="PROSITE" id="PS00903">
    <property type="entry name" value="CYT_DCMP_DEAMINASES_1"/>
    <property type="match status" value="1"/>
</dbReference>
<reference evidence="12" key="1">
    <citation type="journal article" date="2015" name="Nature">
        <title>Complex archaea that bridge the gap between prokaryotes and eukaryotes.</title>
        <authorList>
            <person name="Spang A."/>
            <person name="Saw J.H."/>
            <person name="Jorgensen S.L."/>
            <person name="Zaremba-Niedzwiedzka K."/>
            <person name="Martijn J."/>
            <person name="Lind A.E."/>
            <person name="van Eijk R."/>
            <person name="Schleper C."/>
            <person name="Guy L."/>
            <person name="Ettema T.J."/>
        </authorList>
    </citation>
    <scope>NUCLEOTIDE SEQUENCE</scope>
</reference>
<evidence type="ECO:0000256" key="9">
    <source>
        <dbReference type="ARBA" id="ARBA00023002"/>
    </source>
</evidence>
<comment type="pathway">
    <text evidence="3">Cofactor biosynthesis; riboflavin biosynthesis; 5-amino-6-(D-ribitylamino)uracil from GTP: step 3/4.</text>
</comment>
<keyword evidence="7" id="KW-0862">Zinc</keyword>
<dbReference type="InterPro" id="IPR016193">
    <property type="entry name" value="Cytidine_deaminase-like"/>
</dbReference>
<keyword evidence="4" id="KW-0686">Riboflavin biosynthesis</keyword>
<comment type="pathway">
    <text evidence="2">Cofactor biosynthesis; riboflavin biosynthesis; 5-amino-6-(D-ribitylamino)uracil from GTP: step 2/4.</text>
</comment>
<evidence type="ECO:0000256" key="10">
    <source>
        <dbReference type="ARBA" id="ARBA00023268"/>
    </source>
</evidence>
<dbReference type="PROSITE" id="PS51747">
    <property type="entry name" value="CYT_DCMP_DEAMINASES_2"/>
    <property type="match status" value="1"/>
</dbReference>
<dbReference type="InterPro" id="IPR050765">
    <property type="entry name" value="Riboflavin_Biosynth_HTPR"/>
</dbReference>
<evidence type="ECO:0000256" key="6">
    <source>
        <dbReference type="ARBA" id="ARBA00022801"/>
    </source>
</evidence>
<dbReference type="Pfam" id="PF00383">
    <property type="entry name" value="dCMP_cyt_deam_1"/>
    <property type="match status" value="1"/>
</dbReference>
<evidence type="ECO:0000256" key="7">
    <source>
        <dbReference type="ARBA" id="ARBA00022833"/>
    </source>
</evidence>
<evidence type="ECO:0000259" key="11">
    <source>
        <dbReference type="PROSITE" id="PS51747"/>
    </source>
</evidence>
<dbReference type="InterPro" id="IPR024072">
    <property type="entry name" value="DHFR-like_dom_sf"/>
</dbReference>
<dbReference type="GO" id="GO:0009231">
    <property type="term" value="P:riboflavin biosynthetic process"/>
    <property type="evidence" value="ECO:0007669"/>
    <property type="project" value="UniProtKB-UniPathway"/>
</dbReference>
<accession>A0A0F9VEU3</accession>
<evidence type="ECO:0000256" key="4">
    <source>
        <dbReference type="ARBA" id="ARBA00022619"/>
    </source>
</evidence>
<keyword evidence="10" id="KW-0511">Multifunctional enzyme</keyword>
<dbReference type="AlphaFoldDB" id="A0A0F9VEU3"/>
<protein>
    <recommendedName>
        <fullName evidence="11">CMP/dCMP-type deaminase domain-containing protein</fullName>
    </recommendedName>
</protein>
<keyword evidence="9" id="KW-0560">Oxidoreductase</keyword>
<evidence type="ECO:0000256" key="2">
    <source>
        <dbReference type="ARBA" id="ARBA00004882"/>
    </source>
</evidence>
<evidence type="ECO:0000313" key="12">
    <source>
        <dbReference type="EMBL" id="KKN98272.1"/>
    </source>
</evidence>
<dbReference type="FunFam" id="3.40.140.10:FF:000025">
    <property type="entry name" value="Riboflavin biosynthesis protein RibD"/>
    <property type="match status" value="1"/>
</dbReference>
<dbReference type="GO" id="GO:0008703">
    <property type="term" value="F:5-amino-6-(5-phosphoribosylamino)uracil reductase activity"/>
    <property type="evidence" value="ECO:0007669"/>
    <property type="project" value="InterPro"/>
</dbReference>
<dbReference type="InterPro" id="IPR016192">
    <property type="entry name" value="APOBEC/CMP_deaminase_Zn-bd"/>
</dbReference>
<dbReference type="GO" id="GO:0008835">
    <property type="term" value="F:diaminohydroxyphosphoribosylaminopyrimidine deaminase activity"/>
    <property type="evidence" value="ECO:0007669"/>
    <property type="project" value="InterPro"/>
</dbReference>
<comment type="caution">
    <text evidence="12">The sequence shown here is derived from an EMBL/GenBank/DDBJ whole genome shotgun (WGS) entry which is preliminary data.</text>
</comment>
<dbReference type="SUPFAM" id="SSF53927">
    <property type="entry name" value="Cytidine deaminase-like"/>
    <property type="match status" value="1"/>
</dbReference>
<comment type="cofactor">
    <cofactor evidence="1">
        <name>Zn(2+)</name>
        <dbReference type="ChEBI" id="CHEBI:29105"/>
    </cofactor>
</comment>
<dbReference type="Gene3D" id="3.40.140.10">
    <property type="entry name" value="Cytidine Deaminase, domain 2"/>
    <property type="match status" value="1"/>
</dbReference>
<dbReference type="PIRSF" id="PIRSF006769">
    <property type="entry name" value="RibD"/>
    <property type="match status" value="1"/>
</dbReference>
<evidence type="ECO:0000256" key="8">
    <source>
        <dbReference type="ARBA" id="ARBA00022857"/>
    </source>
</evidence>
<dbReference type="CDD" id="cd01284">
    <property type="entry name" value="Riboflavin_deaminase-reductase"/>
    <property type="match status" value="1"/>
</dbReference>
<dbReference type="NCBIfam" id="TIGR00326">
    <property type="entry name" value="eubact_ribD"/>
    <property type="match status" value="1"/>
</dbReference>
<name>A0A0F9VEU3_9ZZZZ</name>
<dbReference type="Gene3D" id="3.40.430.10">
    <property type="entry name" value="Dihydrofolate Reductase, subunit A"/>
    <property type="match status" value="1"/>
</dbReference>
<organism evidence="12">
    <name type="scientific">marine sediment metagenome</name>
    <dbReference type="NCBI Taxonomy" id="412755"/>
    <lineage>
        <taxon>unclassified sequences</taxon>
        <taxon>metagenomes</taxon>
        <taxon>ecological metagenomes</taxon>
    </lineage>
</organism>
<dbReference type="GO" id="GO:0008270">
    <property type="term" value="F:zinc ion binding"/>
    <property type="evidence" value="ECO:0007669"/>
    <property type="project" value="InterPro"/>
</dbReference>
<evidence type="ECO:0000256" key="1">
    <source>
        <dbReference type="ARBA" id="ARBA00001947"/>
    </source>
</evidence>
<dbReference type="InterPro" id="IPR002125">
    <property type="entry name" value="CMP_dCMP_dom"/>
</dbReference>
<dbReference type="InterPro" id="IPR004794">
    <property type="entry name" value="Eubact_RibD"/>
</dbReference>
<dbReference type="PANTHER" id="PTHR38011:SF7">
    <property type="entry name" value="2,5-DIAMINO-6-RIBOSYLAMINO-4(3H)-PYRIMIDINONE 5'-PHOSPHATE REDUCTASE"/>
    <property type="match status" value="1"/>
</dbReference>
<dbReference type="SUPFAM" id="SSF53597">
    <property type="entry name" value="Dihydrofolate reductase-like"/>
    <property type="match status" value="1"/>
</dbReference>